<evidence type="ECO:0000259" key="1">
    <source>
        <dbReference type="Pfam" id="PF06445"/>
    </source>
</evidence>
<protein>
    <submittedName>
        <fullName evidence="2">GyrI-like domain-containing protein</fullName>
    </submittedName>
</protein>
<evidence type="ECO:0000313" key="3">
    <source>
        <dbReference type="Proteomes" id="UP000664417"/>
    </source>
</evidence>
<comment type="caution">
    <text evidence="2">The sequence shown here is derived from an EMBL/GenBank/DDBJ whole genome shotgun (WGS) entry which is preliminary data.</text>
</comment>
<dbReference type="InterPro" id="IPR011256">
    <property type="entry name" value="Reg_factor_effector_dom_sf"/>
</dbReference>
<keyword evidence="3" id="KW-1185">Reference proteome</keyword>
<dbReference type="Pfam" id="PF06445">
    <property type="entry name" value="GyrI-like"/>
    <property type="match status" value="1"/>
</dbReference>
<dbReference type="InterPro" id="IPR029442">
    <property type="entry name" value="GyrI-like"/>
</dbReference>
<sequence length="203" mass="22512">MTEKIDLYKSLKQEYAAPKKPRLVQTTDALFLAITGRGAPGGEGFQESVAALYAVAYTVKMTRKADGLQDYVICKLETEWWGDDAETALTDQPRAEWNYRLQIRTPDCVDEAEPARAAAALIDKGKSPRVRDVVFHRVAAHQRGQLLHVGPYDAEGDAFEQIRAMIEGEGLTAAGHPREIYLNDPRRTAPEKLKTILCMPVAG</sequence>
<dbReference type="AlphaFoldDB" id="A0A8J7U5B8"/>
<dbReference type="EMBL" id="JAFREP010000035">
    <property type="protein sequence ID" value="MBO1322383.1"/>
    <property type="molecule type" value="Genomic_DNA"/>
</dbReference>
<proteinExistence type="predicted"/>
<reference evidence="2" key="1">
    <citation type="submission" date="2021-03" db="EMBL/GenBank/DDBJ databases">
        <authorList>
            <person name="Wang G."/>
        </authorList>
    </citation>
    <scope>NUCLEOTIDE SEQUENCE</scope>
    <source>
        <strain evidence="2">KCTC 12899</strain>
    </source>
</reference>
<dbReference type="Proteomes" id="UP000664417">
    <property type="component" value="Unassembled WGS sequence"/>
</dbReference>
<dbReference type="RefSeq" id="WP_207862356.1">
    <property type="nucleotide sequence ID" value="NZ_JAFREP010000035.1"/>
</dbReference>
<gene>
    <name evidence="2" type="ORF">J3U88_28175</name>
</gene>
<dbReference type="Gene3D" id="3.20.80.10">
    <property type="entry name" value="Regulatory factor, effector binding domain"/>
    <property type="match status" value="1"/>
</dbReference>
<organism evidence="2 3">
    <name type="scientific">Acanthopleuribacter pedis</name>
    <dbReference type="NCBI Taxonomy" id="442870"/>
    <lineage>
        <taxon>Bacteria</taxon>
        <taxon>Pseudomonadati</taxon>
        <taxon>Acidobacteriota</taxon>
        <taxon>Holophagae</taxon>
        <taxon>Acanthopleuribacterales</taxon>
        <taxon>Acanthopleuribacteraceae</taxon>
        <taxon>Acanthopleuribacter</taxon>
    </lineage>
</organism>
<accession>A0A8J7U5B8</accession>
<feature type="domain" description="GyrI-like small molecule binding" evidence="1">
    <location>
        <begin position="131"/>
        <end position="201"/>
    </location>
</feature>
<evidence type="ECO:0000313" key="2">
    <source>
        <dbReference type="EMBL" id="MBO1322383.1"/>
    </source>
</evidence>
<name>A0A8J7U5B8_9BACT</name>
<dbReference type="SUPFAM" id="SSF55136">
    <property type="entry name" value="Probable bacterial effector-binding domain"/>
    <property type="match status" value="1"/>
</dbReference>